<protein>
    <submittedName>
        <fullName evidence="3">FAD-dependent oxidoreductase</fullName>
    </submittedName>
</protein>
<dbReference type="GO" id="GO:0016491">
    <property type="term" value="F:oxidoreductase activity"/>
    <property type="evidence" value="ECO:0007669"/>
    <property type="project" value="UniProtKB-KW"/>
</dbReference>
<keyword evidence="1" id="KW-0560">Oxidoreductase</keyword>
<dbReference type="InterPro" id="IPR036188">
    <property type="entry name" value="FAD/NAD-bd_sf"/>
</dbReference>
<gene>
    <name evidence="3" type="ORF">CDA63_15780</name>
</gene>
<dbReference type="Gene3D" id="3.30.9.10">
    <property type="entry name" value="D-Amino Acid Oxidase, subunit A, domain 2"/>
    <property type="match status" value="1"/>
</dbReference>
<evidence type="ECO:0000259" key="2">
    <source>
        <dbReference type="Pfam" id="PF01266"/>
    </source>
</evidence>
<dbReference type="OrthoDB" id="214253at2"/>
<dbReference type="PANTHER" id="PTHR13847">
    <property type="entry name" value="SARCOSINE DEHYDROGENASE-RELATED"/>
    <property type="match status" value="1"/>
</dbReference>
<dbReference type="SUPFAM" id="SSF54373">
    <property type="entry name" value="FAD-linked reductases, C-terminal domain"/>
    <property type="match status" value="1"/>
</dbReference>
<feature type="domain" description="FAD dependent oxidoreductase" evidence="2">
    <location>
        <begin position="27"/>
        <end position="357"/>
    </location>
</feature>
<accession>A0A246FHV5</accession>
<dbReference type="InterPro" id="IPR006076">
    <property type="entry name" value="FAD-dep_OxRdtase"/>
</dbReference>
<comment type="caution">
    <text evidence="3">The sequence shown here is derived from an EMBL/GenBank/DDBJ whole genome shotgun (WGS) entry which is preliminary data.</text>
</comment>
<evidence type="ECO:0000313" key="4">
    <source>
        <dbReference type="Proteomes" id="UP000197277"/>
    </source>
</evidence>
<dbReference type="PANTHER" id="PTHR13847:SF289">
    <property type="entry name" value="GLYCINE OXIDASE"/>
    <property type="match status" value="1"/>
</dbReference>
<name>A0A246FHV5_9BACT</name>
<evidence type="ECO:0000313" key="3">
    <source>
        <dbReference type="EMBL" id="OWP62109.1"/>
    </source>
</evidence>
<evidence type="ECO:0000256" key="1">
    <source>
        <dbReference type="ARBA" id="ARBA00023002"/>
    </source>
</evidence>
<dbReference type="AlphaFoldDB" id="A0A246FHV5"/>
<dbReference type="Proteomes" id="UP000197277">
    <property type="component" value="Unassembled WGS sequence"/>
</dbReference>
<sequence>MPRCRLLFGQPPKTPTNLTLPAMTQVDYLIIGYGIAGATLAAELRGRGRTVVVLDAPRPDSASRVAAGLMNPVAGKRFALAWRADELLTAAATFYRAQEQRLGRPFFQELPIVKLFSSVAEQNTLLARSADRPAWLDFVENPTGELPALPGVEPEFGGLLIRRGGFVLVEELLTALTAEGLAAGWLQHETFDWAALVAQPAGGFRYAGRVEARHVISCEGAATCQNPFFQWLPLTPNQGEVLTVECPGLPAGTVLNKGAYVVPLGADRLRVGATYRWPPFAAGTTPEAREELSQRLRDITAQPFRVVGQRAGVRPAVRDRKPLLGTHPETPGLHVFNGLGSKGVMMAPRLAQVMADWLENDVAPWPEVNIRRYLPLYSAAPATAAPGSAS</sequence>
<organism evidence="3 4">
    <name type="scientific">Hymenobacter amundsenii</name>
    <dbReference type="NCBI Taxonomy" id="2006685"/>
    <lineage>
        <taxon>Bacteria</taxon>
        <taxon>Pseudomonadati</taxon>
        <taxon>Bacteroidota</taxon>
        <taxon>Cytophagia</taxon>
        <taxon>Cytophagales</taxon>
        <taxon>Hymenobacteraceae</taxon>
        <taxon>Hymenobacter</taxon>
    </lineage>
</organism>
<proteinExistence type="predicted"/>
<dbReference type="Gene3D" id="3.50.50.60">
    <property type="entry name" value="FAD/NAD(P)-binding domain"/>
    <property type="match status" value="1"/>
</dbReference>
<dbReference type="EMBL" id="NIRR01000032">
    <property type="protein sequence ID" value="OWP62109.1"/>
    <property type="molecule type" value="Genomic_DNA"/>
</dbReference>
<reference evidence="3 4" key="1">
    <citation type="submission" date="2017-06" db="EMBL/GenBank/DDBJ databases">
        <title>Hymenobacter amundsenii sp. nov. isolated from regoliths in Antarctica.</title>
        <authorList>
            <person name="Sedlacek I."/>
            <person name="Kralova S."/>
            <person name="Pantucek R."/>
            <person name="Svec P."/>
            <person name="Holochova P."/>
            <person name="Stankova E."/>
            <person name="Vrbovska V."/>
            <person name="Busse H.-J."/>
        </authorList>
    </citation>
    <scope>NUCLEOTIDE SEQUENCE [LARGE SCALE GENOMIC DNA]</scope>
    <source>
        <strain evidence="3 4">CCM 8682</strain>
    </source>
</reference>
<keyword evidence="4" id="KW-1185">Reference proteome</keyword>
<dbReference type="SUPFAM" id="SSF51971">
    <property type="entry name" value="Nucleotide-binding domain"/>
    <property type="match status" value="1"/>
</dbReference>
<dbReference type="Pfam" id="PF01266">
    <property type="entry name" value="DAO"/>
    <property type="match status" value="1"/>
</dbReference>
<dbReference type="GO" id="GO:0005737">
    <property type="term" value="C:cytoplasm"/>
    <property type="evidence" value="ECO:0007669"/>
    <property type="project" value="TreeGrafter"/>
</dbReference>